<dbReference type="RefSeq" id="WP_345338142.1">
    <property type="nucleotide sequence ID" value="NZ_BAABLI010000004.1"/>
</dbReference>
<sequence length="302" mass="33317">MSLAFFVTDRDISPLVSVIARMAPEITIQVWPNLGAPDLIRMAVVWNSLPIQSSEMPALSLVTSFGAGVDQLVRDLSLVNFPIARIVDNGLSEQMARYVCGYILQHQVRINELRSKQLNRNWSPEPQSDGRNVVILGAGNLGNTVKKALEALAFNVVCWAKHCRPGVITGREALSTALSEADYLVNVLPLTDQTLDILDAELFNQCKPGCYLVNVARGQHLVERDLLEALESGQLSGATLDVFAVEPLPVSHPFWCHPKVNVTPHCSALTDQHAVSEQIVDNYRRLTTSRPLMNLIDRQAGY</sequence>
<dbReference type="PANTHER" id="PTHR43333:SF1">
    <property type="entry name" value="D-ISOMER SPECIFIC 2-HYDROXYACID DEHYDROGENASE NAD-BINDING DOMAIN-CONTAINING PROTEIN"/>
    <property type="match status" value="1"/>
</dbReference>
<comment type="caution">
    <text evidence="4">The sequence shown here is derived from an EMBL/GenBank/DDBJ whole genome shotgun (WGS) entry which is preliminary data.</text>
</comment>
<keyword evidence="5" id="KW-1185">Reference proteome</keyword>
<dbReference type="Gene3D" id="3.40.50.720">
    <property type="entry name" value="NAD(P)-binding Rossmann-like Domain"/>
    <property type="match status" value="2"/>
</dbReference>
<dbReference type="Pfam" id="PF02826">
    <property type="entry name" value="2-Hacid_dh_C"/>
    <property type="match status" value="1"/>
</dbReference>
<keyword evidence="2" id="KW-0520">NAD</keyword>
<evidence type="ECO:0000256" key="1">
    <source>
        <dbReference type="ARBA" id="ARBA00023002"/>
    </source>
</evidence>
<dbReference type="PANTHER" id="PTHR43333">
    <property type="entry name" value="2-HACID_DH_C DOMAIN-CONTAINING PROTEIN"/>
    <property type="match status" value="1"/>
</dbReference>
<dbReference type="PROSITE" id="PS00671">
    <property type="entry name" value="D_2_HYDROXYACID_DH_3"/>
    <property type="match status" value="1"/>
</dbReference>
<name>A0ABW4XII8_9GAMM</name>
<dbReference type="Proteomes" id="UP001597380">
    <property type="component" value="Unassembled WGS sequence"/>
</dbReference>
<protein>
    <submittedName>
        <fullName evidence="4">Glyoxylate/hydroxypyruvate reductase A</fullName>
    </submittedName>
</protein>
<proteinExistence type="predicted"/>
<evidence type="ECO:0000259" key="3">
    <source>
        <dbReference type="Pfam" id="PF02826"/>
    </source>
</evidence>
<keyword evidence="1" id="KW-0560">Oxidoreductase</keyword>
<evidence type="ECO:0000256" key="2">
    <source>
        <dbReference type="ARBA" id="ARBA00023027"/>
    </source>
</evidence>
<organism evidence="4 5">
    <name type="scientific">Corallincola platygyrae</name>
    <dbReference type="NCBI Taxonomy" id="1193278"/>
    <lineage>
        <taxon>Bacteria</taxon>
        <taxon>Pseudomonadati</taxon>
        <taxon>Pseudomonadota</taxon>
        <taxon>Gammaproteobacteria</taxon>
        <taxon>Alteromonadales</taxon>
        <taxon>Psychromonadaceae</taxon>
        <taxon>Corallincola</taxon>
    </lineage>
</organism>
<dbReference type="InterPro" id="IPR036291">
    <property type="entry name" value="NAD(P)-bd_dom_sf"/>
</dbReference>
<dbReference type="InterPro" id="IPR029753">
    <property type="entry name" value="D-isomer_DH_CS"/>
</dbReference>
<feature type="domain" description="D-isomer specific 2-hydroxyacid dehydrogenase NAD-binding" evidence="3">
    <location>
        <begin position="101"/>
        <end position="267"/>
    </location>
</feature>
<dbReference type="EMBL" id="JBHUHT010000007">
    <property type="protein sequence ID" value="MFD2094854.1"/>
    <property type="molecule type" value="Genomic_DNA"/>
</dbReference>
<dbReference type="CDD" id="cd12164">
    <property type="entry name" value="GDH_like_2"/>
    <property type="match status" value="1"/>
</dbReference>
<evidence type="ECO:0000313" key="5">
    <source>
        <dbReference type="Proteomes" id="UP001597380"/>
    </source>
</evidence>
<dbReference type="InterPro" id="IPR006140">
    <property type="entry name" value="D-isomer_DH_NAD-bd"/>
</dbReference>
<gene>
    <name evidence="4" type="ORF">ACFSJ3_02580</name>
</gene>
<dbReference type="SUPFAM" id="SSF51735">
    <property type="entry name" value="NAD(P)-binding Rossmann-fold domains"/>
    <property type="match status" value="1"/>
</dbReference>
<accession>A0ABW4XII8</accession>
<evidence type="ECO:0000313" key="4">
    <source>
        <dbReference type="EMBL" id="MFD2094854.1"/>
    </source>
</evidence>
<reference evidence="5" key="1">
    <citation type="journal article" date="2019" name="Int. J. Syst. Evol. Microbiol.">
        <title>The Global Catalogue of Microorganisms (GCM) 10K type strain sequencing project: providing services to taxonomists for standard genome sequencing and annotation.</title>
        <authorList>
            <consortium name="The Broad Institute Genomics Platform"/>
            <consortium name="The Broad Institute Genome Sequencing Center for Infectious Disease"/>
            <person name="Wu L."/>
            <person name="Ma J."/>
        </authorList>
    </citation>
    <scope>NUCLEOTIDE SEQUENCE [LARGE SCALE GENOMIC DNA]</scope>
    <source>
        <strain evidence="5">CGMCC 1.10992</strain>
    </source>
</reference>